<dbReference type="PROSITE" id="PS00134">
    <property type="entry name" value="TRYPSIN_HIS"/>
    <property type="match status" value="1"/>
</dbReference>
<protein>
    <submittedName>
        <fullName evidence="4">Trypsin</fullName>
    </submittedName>
</protein>
<dbReference type="PANTHER" id="PTHR24276">
    <property type="entry name" value="POLYSERASE-RELATED"/>
    <property type="match status" value="1"/>
</dbReference>
<dbReference type="InterPro" id="IPR018114">
    <property type="entry name" value="TRYPSIN_HIS"/>
</dbReference>
<name>A0A1Y6CQC2_9BACT</name>
<dbReference type="GO" id="GO:0006508">
    <property type="term" value="P:proteolysis"/>
    <property type="evidence" value="ECO:0007669"/>
    <property type="project" value="InterPro"/>
</dbReference>
<feature type="region of interest" description="Disordered" evidence="2">
    <location>
        <begin position="27"/>
        <end position="70"/>
    </location>
</feature>
<evidence type="ECO:0000313" key="5">
    <source>
        <dbReference type="Proteomes" id="UP000192907"/>
    </source>
</evidence>
<gene>
    <name evidence="4" type="ORF">SAMN06296036_1391</name>
</gene>
<evidence type="ECO:0000259" key="3">
    <source>
        <dbReference type="SMART" id="SM00020"/>
    </source>
</evidence>
<dbReference type="GO" id="GO:0004252">
    <property type="term" value="F:serine-type endopeptidase activity"/>
    <property type="evidence" value="ECO:0007669"/>
    <property type="project" value="InterPro"/>
</dbReference>
<organism evidence="4 5">
    <name type="scientific">Pseudobacteriovorax antillogorgiicola</name>
    <dbReference type="NCBI Taxonomy" id="1513793"/>
    <lineage>
        <taxon>Bacteria</taxon>
        <taxon>Pseudomonadati</taxon>
        <taxon>Bdellovibrionota</taxon>
        <taxon>Oligoflexia</taxon>
        <taxon>Oligoflexales</taxon>
        <taxon>Pseudobacteriovoracaceae</taxon>
        <taxon>Pseudobacteriovorax</taxon>
    </lineage>
</organism>
<accession>A0A1Y6CQC2</accession>
<keyword evidence="1" id="KW-1015">Disulfide bond</keyword>
<dbReference type="Proteomes" id="UP000192907">
    <property type="component" value="Unassembled WGS sequence"/>
</dbReference>
<dbReference type="SUPFAM" id="SSF50494">
    <property type="entry name" value="Trypsin-like serine proteases"/>
    <property type="match status" value="1"/>
</dbReference>
<evidence type="ECO:0000313" key="4">
    <source>
        <dbReference type="EMBL" id="SMF81981.1"/>
    </source>
</evidence>
<feature type="compositionally biased region" description="Polar residues" evidence="2">
    <location>
        <begin position="44"/>
        <end position="56"/>
    </location>
</feature>
<dbReference type="STRING" id="1513793.SAMN06296036_1391"/>
<dbReference type="Gene3D" id="2.40.10.10">
    <property type="entry name" value="Trypsin-like serine proteases"/>
    <property type="match status" value="1"/>
</dbReference>
<feature type="domain" description="Peptidase S1" evidence="3">
    <location>
        <begin position="77"/>
        <end position="225"/>
    </location>
</feature>
<dbReference type="Pfam" id="PF00089">
    <property type="entry name" value="Trypsin"/>
    <property type="match status" value="1"/>
</dbReference>
<proteinExistence type="predicted"/>
<dbReference type="SMART" id="SM00020">
    <property type="entry name" value="Tryp_SPc"/>
    <property type="match status" value="1"/>
</dbReference>
<evidence type="ECO:0000256" key="2">
    <source>
        <dbReference type="SAM" id="MobiDB-lite"/>
    </source>
</evidence>
<dbReference type="InterPro" id="IPR043504">
    <property type="entry name" value="Peptidase_S1_PA_chymotrypsin"/>
</dbReference>
<evidence type="ECO:0000256" key="1">
    <source>
        <dbReference type="ARBA" id="ARBA00023157"/>
    </source>
</evidence>
<reference evidence="5" key="1">
    <citation type="submission" date="2017-04" db="EMBL/GenBank/DDBJ databases">
        <authorList>
            <person name="Varghese N."/>
            <person name="Submissions S."/>
        </authorList>
    </citation>
    <scope>NUCLEOTIDE SEQUENCE [LARGE SCALE GENOMIC DNA]</scope>
    <source>
        <strain evidence="5">RKEM611</strain>
    </source>
</reference>
<dbReference type="InterPro" id="IPR001254">
    <property type="entry name" value="Trypsin_dom"/>
</dbReference>
<sequence length="226" mass="24189">MKSKTIIKGMTFINLLCLPACETHSSQEDGHRITEDDTPEESNLPENSTDDGTVTMDNMPKDDSTTPCPKASPVALEIFGGVSIGIEDEVAKSTVKISGASAVCTGTIIGNKHVLTAAHCLPLSESDYIGFGKNGEDDRINIAGSVAHPEYPNFEYGAGSDIAIILLQNEIPSYAKPVELDSPQPCQSIIQAGYGLTREEELGVLHKVEVLVRYVPGECETNLPID</sequence>
<keyword evidence="5" id="KW-1185">Reference proteome</keyword>
<dbReference type="InterPro" id="IPR050430">
    <property type="entry name" value="Peptidase_S1"/>
</dbReference>
<dbReference type="InterPro" id="IPR009003">
    <property type="entry name" value="Peptidase_S1_PA"/>
</dbReference>
<dbReference type="EMBL" id="FWZT01000039">
    <property type="protein sequence ID" value="SMF81981.1"/>
    <property type="molecule type" value="Genomic_DNA"/>
</dbReference>
<dbReference type="AlphaFoldDB" id="A0A1Y6CQC2"/>
<dbReference type="PANTHER" id="PTHR24276:SF97">
    <property type="entry name" value="GH13245P2-RELATED"/>
    <property type="match status" value="1"/>
</dbReference>